<evidence type="ECO:0000256" key="6">
    <source>
        <dbReference type="PIRSR" id="PIRSR005586-1"/>
    </source>
</evidence>
<feature type="binding site" evidence="6">
    <location>
        <position position="64"/>
    </location>
    <ligand>
        <name>Zn(2+)</name>
        <dbReference type="ChEBI" id="CHEBI:29105"/>
        <label>2</label>
    </ligand>
</feature>
<evidence type="ECO:0000256" key="4">
    <source>
        <dbReference type="ARBA" id="ARBA00023015"/>
    </source>
</evidence>
<dbReference type="PROSITE" id="PS51133">
    <property type="entry name" value="ZF_TFIIS_2"/>
    <property type="match status" value="1"/>
</dbReference>
<accession>H2C9Q7</accession>
<dbReference type="STRING" id="671065.MetMK1DRAFT_00033310"/>
<dbReference type="GO" id="GO:0006355">
    <property type="term" value="P:regulation of DNA-templated transcription"/>
    <property type="evidence" value="ECO:0007669"/>
    <property type="project" value="InterPro"/>
</dbReference>
<keyword evidence="11" id="KW-1185">Reference proteome</keyword>
<dbReference type="SMART" id="SM00661">
    <property type="entry name" value="RPOL9"/>
    <property type="match status" value="1"/>
</dbReference>
<evidence type="ECO:0000256" key="8">
    <source>
        <dbReference type="RuleBase" id="RU003474"/>
    </source>
</evidence>
<feature type="binding site" evidence="6">
    <location>
        <position position="18"/>
    </location>
    <ligand>
        <name>Zn(2+)</name>
        <dbReference type="ChEBI" id="CHEBI:29105"/>
        <label>1</label>
    </ligand>
</feature>
<dbReference type="EMBL" id="JH597770">
    <property type="protein sequence ID" value="EHP68883.1"/>
    <property type="molecule type" value="Genomic_DNA"/>
</dbReference>
<dbReference type="SMART" id="SM00440">
    <property type="entry name" value="ZnF_C2C2"/>
    <property type="match status" value="1"/>
</dbReference>
<dbReference type="GO" id="GO:0003899">
    <property type="term" value="F:DNA-directed RNA polymerase activity"/>
    <property type="evidence" value="ECO:0007669"/>
    <property type="project" value="InterPro"/>
</dbReference>
<keyword evidence="1 6" id="KW-0479">Metal-binding</keyword>
<evidence type="ECO:0000313" key="11">
    <source>
        <dbReference type="Proteomes" id="UP000003980"/>
    </source>
</evidence>
<comment type="similarity">
    <text evidence="5 8">Belongs to the archaeal rpoM/eukaryotic RPA12/RPB9/RPC11 RNA polymerase family.</text>
</comment>
<gene>
    <name evidence="10" type="ORF">MetMK1DRAFT_00033310</name>
</gene>
<evidence type="ECO:0000256" key="3">
    <source>
        <dbReference type="ARBA" id="ARBA00022833"/>
    </source>
</evidence>
<keyword evidence="2 7" id="KW-0863">Zinc-finger</keyword>
<dbReference type="Gene3D" id="2.20.25.10">
    <property type="match status" value="1"/>
</dbReference>
<feature type="binding site" evidence="6">
    <location>
        <position position="15"/>
    </location>
    <ligand>
        <name>Zn(2+)</name>
        <dbReference type="ChEBI" id="CHEBI:29105"/>
        <label>1</label>
    </ligand>
</feature>
<dbReference type="InterPro" id="IPR001529">
    <property type="entry name" value="Zn_ribbon_RPB9"/>
</dbReference>
<sequence>MMTPRKVNGTSVYRCPKCGYEEEAVKPTVIKSKVKHTEREKTIVLEEEMPVGSQTMRGVVCPSCKNDEVYFWMVQTRAADEPPTRFYRCTRCGKTWREYE</sequence>
<evidence type="ECO:0000256" key="1">
    <source>
        <dbReference type="ARBA" id="ARBA00022723"/>
    </source>
</evidence>
<keyword evidence="5 8" id="KW-0804">Transcription</keyword>
<evidence type="ECO:0000259" key="9">
    <source>
        <dbReference type="PROSITE" id="PS51133"/>
    </source>
</evidence>
<proteinExistence type="inferred from homology"/>
<dbReference type="HOGENOM" id="CLU_093932_3_2_2"/>
<evidence type="ECO:0000313" key="10">
    <source>
        <dbReference type="EMBL" id="EHP68883.1"/>
    </source>
</evidence>
<evidence type="ECO:0000256" key="7">
    <source>
        <dbReference type="PROSITE-ProRule" id="PRU00472"/>
    </source>
</evidence>
<name>H2C9Q7_9CREN</name>
<dbReference type="GO" id="GO:0003676">
    <property type="term" value="F:nucleic acid binding"/>
    <property type="evidence" value="ECO:0007669"/>
    <property type="project" value="InterPro"/>
</dbReference>
<feature type="domain" description="TFIIS-type" evidence="9">
    <location>
        <begin position="57"/>
        <end position="97"/>
    </location>
</feature>
<evidence type="ECO:0000256" key="5">
    <source>
        <dbReference type="PIRNR" id="PIRNR005586"/>
    </source>
</evidence>
<dbReference type="AlphaFoldDB" id="H2C9Q7"/>
<dbReference type="InterPro" id="IPR006288">
    <property type="entry name" value="TFS"/>
</dbReference>
<keyword evidence="3 6" id="KW-0862">Zinc</keyword>
<dbReference type="Pfam" id="PF01096">
    <property type="entry name" value="Zn_ribbon_TFIIS"/>
    <property type="match status" value="1"/>
</dbReference>
<feature type="binding site" evidence="6">
    <location>
        <position position="92"/>
    </location>
    <ligand>
        <name>Zn(2+)</name>
        <dbReference type="ChEBI" id="CHEBI:29105"/>
        <label>2</label>
    </ligand>
</feature>
<dbReference type="GO" id="GO:0006351">
    <property type="term" value="P:DNA-templated transcription"/>
    <property type="evidence" value="ECO:0007669"/>
    <property type="project" value="InterPro"/>
</dbReference>
<protein>
    <submittedName>
        <fullName evidence="10">Transcription factor S, archaeal</fullName>
    </submittedName>
</protein>
<dbReference type="SUPFAM" id="SSF57783">
    <property type="entry name" value="Zinc beta-ribbon"/>
    <property type="match status" value="1"/>
</dbReference>
<dbReference type="PANTHER" id="PTHR11239:SF12">
    <property type="entry name" value="DNA-DIRECTED RNA POLYMERASE III SUBUNIT RPC10"/>
    <property type="match status" value="1"/>
</dbReference>
<dbReference type="GO" id="GO:0008270">
    <property type="term" value="F:zinc ion binding"/>
    <property type="evidence" value="ECO:0007669"/>
    <property type="project" value="UniProtKB-KW"/>
</dbReference>
<feature type="binding site" evidence="6">
    <location>
        <position position="89"/>
    </location>
    <ligand>
        <name>Zn(2+)</name>
        <dbReference type="ChEBI" id="CHEBI:29105"/>
        <label>2</label>
    </ligand>
</feature>
<keyword evidence="4" id="KW-0805">Transcription regulation</keyword>
<dbReference type="eggNOG" id="arCOG00579">
    <property type="taxonomic scope" value="Archaea"/>
</dbReference>
<evidence type="ECO:0000256" key="2">
    <source>
        <dbReference type="ARBA" id="ARBA00022771"/>
    </source>
</evidence>
<dbReference type="InterPro" id="IPR012164">
    <property type="entry name" value="Rpa12/Rpb9/Rpc10/TFS"/>
</dbReference>
<reference evidence="10 11" key="1">
    <citation type="submission" date="2012-01" db="EMBL/GenBank/DDBJ databases">
        <title>Improved High-Quality Draft sequence of Metallosphaera yellowstonensis MK1.</title>
        <authorList>
            <consortium name="US DOE Joint Genome Institute"/>
            <person name="Lucas S."/>
            <person name="Han J."/>
            <person name="Cheng J.-F."/>
            <person name="Goodwin L."/>
            <person name="Pitluck S."/>
            <person name="Peters L."/>
            <person name="Teshima H."/>
            <person name="Detter J.C."/>
            <person name="Han C."/>
            <person name="Tapia R."/>
            <person name="Land M."/>
            <person name="Hauser L."/>
            <person name="Kyrpides N."/>
            <person name="Kozubal M."/>
            <person name="Macur R.E."/>
            <person name="Jay Z."/>
            <person name="Inskeep W."/>
            <person name="Woyke T."/>
        </authorList>
    </citation>
    <scope>NUCLEOTIDE SEQUENCE [LARGE SCALE GENOMIC DNA]</scope>
    <source>
        <strain evidence="10 11">MK1</strain>
    </source>
</reference>
<dbReference type="Proteomes" id="UP000003980">
    <property type="component" value="Unassembled WGS sequence"/>
</dbReference>
<feature type="binding site" evidence="6">
    <location>
        <position position="61"/>
    </location>
    <ligand>
        <name>Zn(2+)</name>
        <dbReference type="ChEBI" id="CHEBI:29105"/>
        <label>2</label>
    </ligand>
</feature>
<dbReference type="PANTHER" id="PTHR11239">
    <property type="entry name" value="DNA-DIRECTED RNA POLYMERASE"/>
    <property type="match status" value="1"/>
</dbReference>
<dbReference type="PROSITE" id="PS00466">
    <property type="entry name" value="ZF_TFIIS_1"/>
    <property type="match status" value="1"/>
</dbReference>
<dbReference type="CDD" id="cd10511">
    <property type="entry name" value="Zn-ribbon_TFS"/>
    <property type="match status" value="1"/>
</dbReference>
<dbReference type="InterPro" id="IPR001222">
    <property type="entry name" value="Znf_TFIIS"/>
</dbReference>
<organism evidence="10 11">
    <name type="scientific">Metallosphaera yellowstonensis MK1</name>
    <dbReference type="NCBI Taxonomy" id="671065"/>
    <lineage>
        <taxon>Archaea</taxon>
        <taxon>Thermoproteota</taxon>
        <taxon>Thermoprotei</taxon>
        <taxon>Sulfolobales</taxon>
        <taxon>Sulfolobaceae</taxon>
        <taxon>Metallosphaera</taxon>
    </lineage>
</organism>
<dbReference type="NCBIfam" id="TIGR01384">
    <property type="entry name" value="TFS_arch"/>
    <property type="match status" value="1"/>
</dbReference>
<dbReference type="PIRSF" id="PIRSF005586">
    <property type="entry name" value="RNApol_RpoM"/>
    <property type="match status" value="1"/>
</dbReference>